<proteinExistence type="predicted"/>
<name>A0A4Y2UC06_ARAVE</name>
<keyword evidence="2" id="KW-1185">Reference proteome</keyword>
<sequence>MNDTSASRCQGQEEVHDTLCTMMMSLNFAWPILAPATKPNQSINQSIIKLLVSRNRLEPDWFSREISLWITEFHVCKSPSQWLCGDLTADGLFASPPLLGFSADTIQQTACLNRNWLLFLVPEELDFQSRLKGYLLLETACSTVSQKWTKTPHPDGSCCKTRLPELECRWIMTGHRLRWRQEAGHHPEGHEVQPETHFWVGDSFWPDAYEPLFFSFLVLC</sequence>
<reference evidence="1 2" key="1">
    <citation type="journal article" date="2019" name="Sci. Rep.">
        <title>Orb-weaving spider Araneus ventricosus genome elucidates the spidroin gene catalogue.</title>
        <authorList>
            <person name="Kono N."/>
            <person name="Nakamura H."/>
            <person name="Ohtoshi R."/>
            <person name="Moran D.A.P."/>
            <person name="Shinohara A."/>
            <person name="Yoshida Y."/>
            <person name="Fujiwara M."/>
            <person name="Mori M."/>
            <person name="Tomita M."/>
            <person name="Arakawa K."/>
        </authorList>
    </citation>
    <scope>NUCLEOTIDE SEQUENCE [LARGE SCALE GENOMIC DNA]</scope>
</reference>
<dbReference type="EMBL" id="BGPR01034929">
    <property type="protein sequence ID" value="GBO09531.1"/>
    <property type="molecule type" value="Genomic_DNA"/>
</dbReference>
<protein>
    <submittedName>
        <fullName evidence="1">Uncharacterized protein</fullName>
    </submittedName>
</protein>
<gene>
    <name evidence="1" type="ORF">AVEN_100333_1</name>
</gene>
<dbReference type="AlphaFoldDB" id="A0A4Y2UC06"/>
<evidence type="ECO:0000313" key="2">
    <source>
        <dbReference type="Proteomes" id="UP000499080"/>
    </source>
</evidence>
<evidence type="ECO:0000313" key="1">
    <source>
        <dbReference type="EMBL" id="GBO09531.1"/>
    </source>
</evidence>
<organism evidence="1 2">
    <name type="scientific">Araneus ventricosus</name>
    <name type="common">Orbweaver spider</name>
    <name type="synonym">Epeira ventricosa</name>
    <dbReference type="NCBI Taxonomy" id="182803"/>
    <lineage>
        <taxon>Eukaryota</taxon>
        <taxon>Metazoa</taxon>
        <taxon>Ecdysozoa</taxon>
        <taxon>Arthropoda</taxon>
        <taxon>Chelicerata</taxon>
        <taxon>Arachnida</taxon>
        <taxon>Araneae</taxon>
        <taxon>Araneomorphae</taxon>
        <taxon>Entelegynae</taxon>
        <taxon>Araneoidea</taxon>
        <taxon>Araneidae</taxon>
        <taxon>Araneus</taxon>
    </lineage>
</organism>
<dbReference type="Proteomes" id="UP000499080">
    <property type="component" value="Unassembled WGS sequence"/>
</dbReference>
<comment type="caution">
    <text evidence="1">The sequence shown here is derived from an EMBL/GenBank/DDBJ whole genome shotgun (WGS) entry which is preliminary data.</text>
</comment>
<accession>A0A4Y2UC06</accession>